<reference evidence="1 2" key="1">
    <citation type="submission" date="2022-11" db="EMBL/GenBank/DDBJ databases">
        <title>Minimal conservation of predation-associated metabolite biosynthetic gene clusters underscores biosynthetic potential of Myxococcota including descriptions for ten novel species: Archangium lansinium sp. nov., Myxococcus landrumus sp. nov., Nannocystis bai.</title>
        <authorList>
            <person name="Ahearne A."/>
            <person name="Stevens C."/>
            <person name="Dowd S."/>
        </authorList>
    </citation>
    <scope>NUCLEOTIDE SEQUENCE [LARGE SCALE GENOMIC DNA]</scope>
    <source>
        <strain evidence="1 2">BB15-2</strain>
    </source>
</reference>
<dbReference type="RefSeq" id="WP_272086253.1">
    <property type="nucleotide sequence ID" value="NZ_JAQNDL010000001.1"/>
</dbReference>
<evidence type="ECO:0000313" key="1">
    <source>
        <dbReference type="EMBL" id="MDC0717769.1"/>
    </source>
</evidence>
<sequence length="200" mass="22292">MTDPSRTFREEDLDFSFDASWTVARQWDKESVFLALRDRVPGSHGVDFVGVRAGKPSLFLIEVKDYRTSEDRGSTRDKVENSGERLAELVGAKVRDTVAGLIGAARAARDPDWRSARLALAGEQGDVWVVLWIEHAGLASPAKVRRQRESVGAGVLQESIRRRCRWLHARALVCSRDGECLPGLTVRSIAQAERAPGRRR</sequence>
<dbReference type="Proteomes" id="UP001221686">
    <property type="component" value="Unassembled WGS sequence"/>
</dbReference>
<accession>A0ABT5DVZ6</accession>
<gene>
    <name evidence="1" type="ORF">POL25_12755</name>
</gene>
<proteinExistence type="predicted"/>
<keyword evidence="2" id="KW-1185">Reference proteome</keyword>
<organism evidence="1 2">
    <name type="scientific">Nannocystis bainbridge</name>
    <dbReference type="NCBI Taxonomy" id="2995303"/>
    <lineage>
        <taxon>Bacteria</taxon>
        <taxon>Pseudomonadati</taxon>
        <taxon>Myxococcota</taxon>
        <taxon>Polyangia</taxon>
        <taxon>Nannocystales</taxon>
        <taxon>Nannocystaceae</taxon>
        <taxon>Nannocystis</taxon>
    </lineage>
</organism>
<dbReference type="EMBL" id="JAQNDL010000001">
    <property type="protein sequence ID" value="MDC0717769.1"/>
    <property type="molecule type" value="Genomic_DNA"/>
</dbReference>
<comment type="caution">
    <text evidence="1">The sequence shown here is derived from an EMBL/GenBank/DDBJ whole genome shotgun (WGS) entry which is preliminary data.</text>
</comment>
<evidence type="ECO:0000313" key="2">
    <source>
        <dbReference type="Proteomes" id="UP001221686"/>
    </source>
</evidence>
<protein>
    <submittedName>
        <fullName evidence="1">Uncharacterized protein</fullName>
    </submittedName>
</protein>
<name>A0ABT5DVZ6_9BACT</name>